<comment type="caution">
    <text evidence="1">The sequence shown here is derived from an EMBL/GenBank/DDBJ whole genome shotgun (WGS) entry which is preliminary data.</text>
</comment>
<organism evidence="1 2">
    <name type="scientific">Pangasianodon gigas</name>
    <name type="common">Mekong giant catfish</name>
    <name type="synonym">Pangasius gigas</name>
    <dbReference type="NCBI Taxonomy" id="30993"/>
    <lineage>
        <taxon>Eukaryota</taxon>
        <taxon>Metazoa</taxon>
        <taxon>Chordata</taxon>
        <taxon>Craniata</taxon>
        <taxon>Vertebrata</taxon>
        <taxon>Euteleostomi</taxon>
        <taxon>Actinopterygii</taxon>
        <taxon>Neopterygii</taxon>
        <taxon>Teleostei</taxon>
        <taxon>Ostariophysi</taxon>
        <taxon>Siluriformes</taxon>
        <taxon>Pangasiidae</taxon>
        <taxon>Pangasianodon</taxon>
    </lineage>
</organism>
<accession>A0ACC5X8Z3</accession>
<gene>
    <name evidence="1" type="ORF">PGIGA_G00069280</name>
</gene>
<name>A0ACC5X8Z3_PANGG</name>
<dbReference type="EMBL" id="CM040468">
    <property type="protein sequence ID" value="MCI4387015.1"/>
    <property type="molecule type" value="Genomic_DNA"/>
</dbReference>
<evidence type="ECO:0000313" key="2">
    <source>
        <dbReference type="Proteomes" id="UP000829447"/>
    </source>
</evidence>
<proteinExistence type="predicted"/>
<dbReference type="Proteomes" id="UP000829447">
    <property type="component" value="Linkage Group LG15"/>
</dbReference>
<evidence type="ECO:0000313" key="1">
    <source>
        <dbReference type="EMBL" id="MCI4387015.1"/>
    </source>
</evidence>
<keyword evidence="2" id="KW-1185">Reference proteome</keyword>
<reference evidence="1 2" key="1">
    <citation type="journal article" date="2022" name="bioRxiv">
        <title>An ancient truncated duplication of the anti-Mullerian hormone receptor type 2 gene is a potential conserved master sex determinant in the Pangasiidae catfish family.</title>
        <authorList>
            <person name="Wen M."/>
            <person name="Pan Q."/>
            <person name="Jouanno E."/>
            <person name="Montfort J."/>
            <person name="Zahm M."/>
            <person name="Cabau C."/>
            <person name="Klopp C."/>
            <person name="Iampietro C."/>
            <person name="Roques C."/>
            <person name="Bouchez O."/>
            <person name="Castinel A."/>
            <person name="Donnadieu C."/>
            <person name="Parrinello H."/>
            <person name="Poncet C."/>
            <person name="Belmonte E."/>
            <person name="Gautier V."/>
            <person name="Avarre J.-C."/>
            <person name="Dugue R."/>
            <person name="Gustiano R."/>
            <person name="Ha T.T.T."/>
            <person name="Campet M."/>
            <person name="Sriphairoj K."/>
            <person name="Ribolli J."/>
            <person name="de Almeida F.L."/>
            <person name="Desvignes T."/>
            <person name="Postlethwait J.H."/>
            <person name="Bucao C.F."/>
            <person name="Robinson-Rechavi M."/>
            <person name="Bobe J."/>
            <person name="Herpin A."/>
            <person name="Guiguen Y."/>
        </authorList>
    </citation>
    <scope>NUCLEOTIDE SEQUENCE [LARGE SCALE GENOMIC DNA]</scope>
    <source>
        <strain evidence="1">YG-Dec2019</strain>
    </source>
</reference>
<sequence>MLELPPAKKVIKDLKETVPHRSSTSLKLFISVTASASCSASRHCSPKPNGPPLPNPKHNLPPGKSLLAPLSRANPDRTPALNTGHCA</sequence>
<protein>
    <submittedName>
        <fullName evidence="1">Uncharacterized protein</fullName>
    </submittedName>
</protein>